<evidence type="ECO:0000256" key="1">
    <source>
        <dbReference type="SAM" id="MobiDB-lite"/>
    </source>
</evidence>
<protein>
    <submittedName>
        <fullName evidence="2">Uncharacterized protein</fullName>
    </submittedName>
</protein>
<dbReference type="GeneID" id="59254914"/>
<sequence length="51" mass="5393">MASEYAGASERYNGENSGLTDGDNDDAMARTVDNIEDELGDGDEDPNPGIK</sequence>
<gene>
    <name evidence="2" type="ORF">Bfra_000778</name>
</gene>
<dbReference type="RefSeq" id="XP_037197555.1">
    <property type="nucleotide sequence ID" value="XM_037331222.1"/>
</dbReference>
<keyword evidence="3" id="KW-1185">Reference proteome</keyword>
<accession>A0A8H6EN97</accession>
<evidence type="ECO:0000313" key="3">
    <source>
        <dbReference type="Proteomes" id="UP000531561"/>
    </source>
</evidence>
<comment type="caution">
    <text evidence="2">The sequence shown here is derived from an EMBL/GenBank/DDBJ whole genome shotgun (WGS) entry which is preliminary data.</text>
</comment>
<dbReference type="Proteomes" id="UP000531561">
    <property type="component" value="Unassembled WGS sequence"/>
</dbReference>
<feature type="compositionally biased region" description="Acidic residues" evidence="1">
    <location>
        <begin position="34"/>
        <end position="51"/>
    </location>
</feature>
<name>A0A8H6EN97_9HELO</name>
<dbReference type="AlphaFoldDB" id="A0A8H6EN97"/>
<proteinExistence type="predicted"/>
<feature type="region of interest" description="Disordered" evidence="1">
    <location>
        <begin position="1"/>
        <end position="51"/>
    </location>
</feature>
<evidence type="ECO:0000313" key="2">
    <source>
        <dbReference type="EMBL" id="KAF5878611.1"/>
    </source>
</evidence>
<organism evidence="2 3">
    <name type="scientific">Botrytis fragariae</name>
    <dbReference type="NCBI Taxonomy" id="1964551"/>
    <lineage>
        <taxon>Eukaryota</taxon>
        <taxon>Fungi</taxon>
        <taxon>Dikarya</taxon>
        <taxon>Ascomycota</taxon>
        <taxon>Pezizomycotina</taxon>
        <taxon>Leotiomycetes</taxon>
        <taxon>Helotiales</taxon>
        <taxon>Sclerotiniaceae</taxon>
        <taxon>Botrytis</taxon>
    </lineage>
</organism>
<reference evidence="2 3" key="1">
    <citation type="journal article" date="2020" name="Phytopathology">
        <title>A high-quality genome resource of Botrytis fragariae, a new and rapidly spreading fungal pathogen causing strawberry gray mold in the U.S.A.</title>
        <authorList>
            <person name="Wu Y."/>
            <person name="Saski C.A."/>
            <person name="Schnabel G."/>
            <person name="Xiao S."/>
            <person name="Hu M."/>
        </authorList>
    </citation>
    <scope>NUCLEOTIDE SEQUENCE [LARGE SCALE GENOMIC DNA]</scope>
    <source>
        <strain evidence="2 3">BVB16</strain>
    </source>
</reference>
<dbReference type="EMBL" id="JABFCT010000002">
    <property type="protein sequence ID" value="KAF5878611.1"/>
    <property type="molecule type" value="Genomic_DNA"/>
</dbReference>